<name>A0ABQ8UI38_9EUKA</name>
<organism evidence="3 4">
    <name type="scientific">Paratrimastix pyriformis</name>
    <dbReference type="NCBI Taxonomy" id="342808"/>
    <lineage>
        <taxon>Eukaryota</taxon>
        <taxon>Metamonada</taxon>
        <taxon>Preaxostyla</taxon>
        <taxon>Paratrimastigidae</taxon>
        <taxon>Paratrimastix</taxon>
    </lineage>
</organism>
<proteinExistence type="predicted"/>
<comment type="caution">
    <text evidence="3">The sequence shown here is derived from an EMBL/GenBank/DDBJ whole genome shotgun (WGS) entry which is preliminary data.</text>
</comment>
<reference evidence="3" key="1">
    <citation type="journal article" date="2022" name="bioRxiv">
        <title>Genomics of Preaxostyla Flagellates Illuminates Evolutionary Transitions and the Path Towards Mitochondrial Loss.</title>
        <authorList>
            <person name="Novak L.V.F."/>
            <person name="Treitli S.C."/>
            <person name="Pyrih J."/>
            <person name="Halakuc P."/>
            <person name="Pipaliya S.V."/>
            <person name="Vacek V."/>
            <person name="Brzon O."/>
            <person name="Soukal P."/>
            <person name="Eme L."/>
            <person name="Dacks J.B."/>
            <person name="Karnkowska A."/>
            <person name="Elias M."/>
            <person name="Hampl V."/>
        </authorList>
    </citation>
    <scope>NUCLEOTIDE SEQUENCE</scope>
    <source>
        <strain evidence="3">RCP-MX</strain>
    </source>
</reference>
<feature type="region of interest" description="Disordered" evidence="2">
    <location>
        <begin position="353"/>
        <end position="559"/>
    </location>
</feature>
<feature type="compositionally biased region" description="Acidic residues" evidence="2">
    <location>
        <begin position="539"/>
        <end position="559"/>
    </location>
</feature>
<feature type="compositionally biased region" description="Pro residues" evidence="2">
    <location>
        <begin position="462"/>
        <end position="476"/>
    </location>
</feature>
<feature type="region of interest" description="Disordered" evidence="2">
    <location>
        <begin position="621"/>
        <end position="657"/>
    </location>
</feature>
<feature type="region of interest" description="Disordered" evidence="2">
    <location>
        <begin position="132"/>
        <end position="171"/>
    </location>
</feature>
<evidence type="ECO:0000313" key="4">
    <source>
        <dbReference type="Proteomes" id="UP001141327"/>
    </source>
</evidence>
<keyword evidence="4" id="KW-1185">Reference proteome</keyword>
<feature type="compositionally biased region" description="Gly residues" evidence="2">
    <location>
        <begin position="148"/>
        <end position="171"/>
    </location>
</feature>
<keyword evidence="1" id="KW-0945">Host-virus interaction</keyword>
<feature type="compositionally biased region" description="Low complexity" evidence="2">
    <location>
        <begin position="353"/>
        <end position="374"/>
    </location>
</feature>
<protein>
    <submittedName>
        <fullName evidence="3">Uncharacterized protein</fullName>
    </submittedName>
</protein>
<dbReference type="Proteomes" id="UP001141327">
    <property type="component" value="Unassembled WGS sequence"/>
</dbReference>
<gene>
    <name evidence="3" type="ORF">PAPYR_6201</name>
</gene>
<feature type="compositionally biased region" description="Pro residues" evidence="2">
    <location>
        <begin position="398"/>
        <end position="418"/>
    </location>
</feature>
<feature type="compositionally biased region" description="Pro residues" evidence="2">
    <location>
        <begin position="437"/>
        <end position="450"/>
    </location>
</feature>
<feature type="compositionally biased region" description="Pro residues" evidence="2">
    <location>
        <begin position="630"/>
        <end position="643"/>
    </location>
</feature>
<evidence type="ECO:0000313" key="3">
    <source>
        <dbReference type="EMBL" id="KAJ4458091.1"/>
    </source>
</evidence>
<evidence type="ECO:0000256" key="1">
    <source>
        <dbReference type="ARBA" id="ARBA00022581"/>
    </source>
</evidence>
<dbReference type="EMBL" id="JAPMOS010000034">
    <property type="protein sequence ID" value="KAJ4458091.1"/>
    <property type="molecule type" value="Genomic_DNA"/>
</dbReference>
<sequence>MYSSGNVSIYFHEHPHPPVVCAVFVRPFLGRDVSVHLARGIAELFAQKYEAQLLAGKRSFSCGSFLKVLHEVFSETPKVLLQDLAAKFQRGMGLDLSASSLASVTSPHPAAWLQGPSPSHVFPSPLVRKGALSARASRSPRRTAGPGPRYGGGGGADGVLTTPGGGGGGGDMLRAVASFDSLQSDVSDTVRASGDGLMLRTSAATRRSTSPFAGGDGGWRSTSPSIPPAGTISPTAGRRSTSPTELTLRKSGTGASGEYPHMPPLPPRGDYLPGPETLLPPASPPTPSHLRHRHTGRPPSRVAHISTEIATLAPPPPPVADSLSLSRSRAGAPGGGAAFSAVDSLTQSQALRVVRGVGRRPPVPDVDGTPVDVQDGGGVRAASGSPTPPSSSPAQSTSPPPPPSPPPPLAAAATPPPLGSSSAPSRHHHHPGRAASPSPPRWPPLTPSTPPGEDAVMTETPPQTPPLPPLPTPPQVAPRSPDMDPGGSAYPGGIPATDPDMGMLVADGDEPPEMGAEPPWLAPGEGAAAGDVDISSGEEQTDGDEVDDEDEDEVEEEEMPSLVRIDEMRANAMSPLDAKIWTATATPNTGMGMGMVAGTPRTPGGSVSIPILAVATPRVVQATPRKETPRPTPLRPLPVPSVGPYPAARTPGTPEGGDTVIYGRGPLEDQRPVVGAPGRALLVHHLMGAGGDGDIPAKPMDCALAERLLETLRLACQTLSSVMGIEDTLVTAELVFRPRRGIATLPPSSGPPPPHQRISVPVPRHCLRIHLYRWHGTVLGVPMISGCGSLPLDLDETEEPAPAGGTKAIPELVVPTQTHFRDHIRGCDAVLGFLGTQHNPKCSIIKPSVATNGGTVDTAGNSGTIEMCDGGDSQPVFSPVPARIRPEKKPELPQYYTLSMYIRWKQREEYRGTILGDDPLPRPHSELFSSCLSSIQKRTGLSRCAIPEWGPLLSLRESDIDFACGFSQGCAIDTKPIKISQRHAGGYPFNRSDR</sequence>
<dbReference type="PANTHER" id="PTHR13037:SF24">
    <property type="entry name" value="POLYCOMB PROTEIN PCL-RELATED"/>
    <property type="match status" value="1"/>
</dbReference>
<feature type="compositionally biased region" description="Low complexity" evidence="2">
    <location>
        <begin position="132"/>
        <end position="147"/>
    </location>
</feature>
<dbReference type="PANTHER" id="PTHR13037">
    <property type="entry name" value="FORMIN"/>
    <property type="match status" value="1"/>
</dbReference>
<feature type="region of interest" description="Disordered" evidence="2">
    <location>
        <begin position="203"/>
        <end position="338"/>
    </location>
</feature>
<feature type="compositionally biased region" description="Polar residues" evidence="2">
    <location>
        <begin position="232"/>
        <end position="245"/>
    </location>
</feature>
<evidence type="ECO:0000256" key="2">
    <source>
        <dbReference type="SAM" id="MobiDB-lite"/>
    </source>
</evidence>
<accession>A0ABQ8UI38</accession>